<comment type="caution">
    <text evidence="1">The sequence shown here is derived from an EMBL/GenBank/DDBJ whole genome shotgun (WGS) entry which is preliminary data.</text>
</comment>
<reference evidence="1" key="1">
    <citation type="journal article" date="2014" name="Front. Microbiol.">
        <title>High frequency of phylogenetically diverse reductive dehalogenase-homologous genes in deep subseafloor sedimentary metagenomes.</title>
        <authorList>
            <person name="Kawai M."/>
            <person name="Futagami T."/>
            <person name="Toyoda A."/>
            <person name="Takaki Y."/>
            <person name="Nishi S."/>
            <person name="Hori S."/>
            <person name="Arai W."/>
            <person name="Tsubouchi T."/>
            <person name="Morono Y."/>
            <person name="Uchiyama I."/>
            <person name="Ito T."/>
            <person name="Fujiyama A."/>
            <person name="Inagaki F."/>
            <person name="Takami H."/>
        </authorList>
    </citation>
    <scope>NUCLEOTIDE SEQUENCE</scope>
    <source>
        <strain evidence="1">Expedition CK06-06</strain>
    </source>
</reference>
<name>X0X6B2_9ZZZZ</name>
<dbReference type="AlphaFoldDB" id="X0X6B2"/>
<organism evidence="1">
    <name type="scientific">marine sediment metagenome</name>
    <dbReference type="NCBI Taxonomy" id="412755"/>
    <lineage>
        <taxon>unclassified sequences</taxon>
        <taxon>metagenomes</taxon>
        <taxon>ecological metagenomes</taxon>
    </lineage>
</organism>
<protein>
    <submittedName>
        <fullName evidence="1">Uncharacterized protein</fullName>
    </submittedName>
</protein>
<feature type="non-terminal residue" evidence="1">
    <location>
        <position position="1"/>
    </location>
</feature>
<dbReference type="EMBL" id="BARS01045395">
    <property type="protein sequence ID" value="GAG32203.1"/>
    <property type="molecule type" value="Genomic_DNA"/>
</dbReference>
<feature type="non-terminal residue" evidence="1">
    <location>
        <position position="248"/>
    </location>
</feature>
<evidence type="ECO:0000313" key="1">
    <source>
        <dbReference type="EMBL" id="GAG32203.1"/>
    </source>
</evidence>
<proteinExistence type="predicted"/>
<accession>X0X6B2</accession>
<gene>
    <name evidence="1" type="ORF">S01H1_68448</name>
</gene>
<sequence>FFVTGNRLEYKVDDGAWTDTGEVWELDTEYTVKIRVLDAGYRIDIVGGLFAERTTLATVGQASTENHFLSYECTSQTWELLNVKWRGPGVRGITRTHYIASEKVGMVTCKYPIVVKWTGGVPGNIIINPAVPLTGEVAITSAAFDSFPPDIIGSTIEATFDGDTLTAAAGQALLVTRIGLGWIYLSSVPDTSPNDPTQTLTEPTWVDTSAPDDLLTLYYAPEDLAQDAGGASTLWEIYAREALQAVQD</sequence>